<dbReference type="Proteomes" id="UP000544122">
    <property type="component" value="Unassembled WGS sequence"/>
</dbReference>
<reference evidence="1 2" key="1">
    <citation type="submission" date="2020-03" db="EMBL/GenBank/DDBJ databases">
        <title>Bradyrhizobium diversity isolated from nodules of Indigofera sp.</title>
        <authorList>
            <person name="Klepa M."/>
            <person name="Helene L."/>
            <person name="Hungria M."/>
        </authorList>
    </citation>
    <scope>NUCLEOTIDE SEQUENCE [LARGE SCALE GENOMIC DNA]</scope>
    <source>
        <strain evidence="1 2">WSM 1791</strain>
    </source>
</reference>
<dbReference type="PANTHER" id="PTHR42941">
    <property type="entry name" value="SLL1037 PROTEIN"/>
    <property type="match status" value="1"/>
</dbReference>
<dbReference type="SUPFAM" id="SSF53850">
    <property type="entry name" value="Periplasmic binding protein-like II"/>
    <property type="match status" value="1"/>
</dbReference>
<protein>
    <recommendedName>
        <fullName evidence="3">TRAP transporter solute receptor, TAXI family</fullName>
    </recommendedName>
</protein>
<dbReference type="Gene3D" id="3.40.190.10">
    <property type="entry name" value="Periplasmic binding protein-like II"/>
    <property type="match status" value="2"/>
</dbReference>
<dbReference type="InterPro" id="IPR011852">
    <property type="entry name" value="TRAP_TAXI"/>
</dbReference>
<evidence type="ECO:0008006" key="3">
    <source>
        <dbReference type="Google" id="ProtNLM"/>
    </source>
</evidence>
<dbReference type="Pfam" id="PF16868">
    <property type="entry name" value="NMT1_3"/>
    <property type="match status" value="1"/>
</dbReference>
<comment type="caution">
    <text evidence="1">The sequence shown here is derived from an EMBL/GenBank/DDBJ whole genome shotgun (WGS) entry which is preliminary data.</text>
</comment>
<dbReference type="PANTHER" id="PTHR42941:SF1">
    <property type="entry name" value="SLL1037 PROTEIN"/>
    <property type="match status" value="1"/>
</dbReference>
<proteinExistence type="predicted"/>
<dbReference type="EMBL" id="JAAVLX010000010">
    <property type="protein sequence ID" value="NOJ43333.1"/>
    <property type="molecule type" value="Genomic_DNA"/>
</dbReference>
<organism evidence="1 2">
    <name type="scientific">Bradyrhizobium australiense</name>
    <dbReference type="NCBI Taxonomy" id="2721161"/>
    <lineage>
        <taxon>Bacteria</taxon>
        <taxon>Pseudomonadati</taxon>
        <taxon>Pseudomonadota</taxon>
        <taxon>Alphaproteobacteria</taxon>
        <taxon>Hyphomicrobiales</taxon>
        <taxon>Nitrobacteraceae</taxon>
        <taxon>Bradyrhizobium</taxon>
    </lineage>
</organism>
<evidence type="ECO:0000313" key="2">
    <source>
        <dbReference type="Proteomes" id="UP000544122"/>
    </source>
</evidence>
<accession>A0A7Y4LYB0</accession>
<evidence type="ECO:0000313" key="1">
    <source>
        <dbReference type="EMBL" id="NOJ43333.1"/>
    </source>
</evidence>
<dbReference type="AlphaFoldDB" id="A0A7Y4LYB0"/>
<keyword evidence="2" id="KW-1185">Reference proteome</keyword>
<name>A0A7Y4LYB0_9BRAD</name>
<sequence length="353" mass="39604">MQTMPRLAQVERSPNTNTVGIVTGRPNGTDFAIAHEISTVLATGQETGPRGEVGLRILPMVGKGGIQNVRDVLTLPGADMGITPKILLDHLRASKELGDISKSLVYIAPLFHEELHILARPEIRNLADLAGKHVNFGEEDSGTQILARDILGRLGLKATEINVDQNAAAEGMRKGDIAATVFITGKPARWLERYAREDGFHLVPVPYTSSLEEDYLPTTFTHQDYPSLIATDERIATLAVGSVLIASNSPRTSERYRRLETFVNAFFSRISEFESPTRHPKWKEVNVAAVWPGWRRFAPAERWLKQRRLAAPDTDARAEFERYLDQSGNVPSATERERLFQGFLRWWRERKGR</sequence>
<gene>
    <name evidence="1" type="ORF">HCN58_27840</name>
</gene>